<gene>
    <name evidence="5" type="ORF">ODALV1_LOCUS1173</name>
</gene>
<dbReference type="PANTHER" id="PTHR22812">
    <property type="entry name" value="CHROMOBOX PROTEIN"/>
    <property type="match status" value="1"/>
</dbReference>
<dbReference type="SMART" id="SM00298">
    <property type="entry name" value="CHROMO"/>
    <property type="match status" value="1"/>
</dbReference>
<dbReference type="Proteomes" id="UP001642540">
    <property type="component" value="Unassembled WGS sequence"/>
</dbReference>
<keyword evidence="2" id="KW-0539">Nucleus</keyword>
<feature type="region of interest" description="Disordered" evidence="3">
    <location>
        <begin position="370"/>
        <end position="399"/>
    </location>
</feature>
<evidence type="ECO:0000313" key="6">
    <source>
        <dbReference type="Proteomes" id="UP001642540"/>
    </source>
</evidence>
<dbReference type="CDD" id="cd00024">
    <property type="entry name" value="CD_CSD"/>
    <property type="match status" value="1"/>
</dbReference>
<dbReference type="EMBL" id="CAXLJM020000004">
    <property type="protein sequence ID" value="CAL8070303.1"/>
    <property type="molecule type" value="Genomic_DNA"/>
</dbReference>
<dbReference type="InterPro" id="IPR023779">
    <property type="entry name" value="Chromodomain_CS"/>
</dbReference>
<evidence type="ECO:0000256" key="2">
    <source>
        <dbReference type="ARBA" id="ARBA00023242"/>
    </source>
</evidence>
<protein>
    <recommendedName>
        <fullName evidence="4">Chromo domain-containing protein</fullName>
    </recommendedName>
</protein>
<dbReference type="InterPro" id="IPR000953">
    <property type="entry name" value="Chromo/chromo_shadow_dom"/>
</dbReference>
<feature type="compositionally biased region" description="Low complexity" evidence="3">
    <location>
        <begin position="60"/>
        <end position="69"/>
    </location>
</feature>
<feature type="compositionally biased region" description="Basic and acidic residues" evidence="3">
    <location>
        <begin position="107"/>
        <end position="121"/>
    </location>
</feature>
<sequence length="539" mass="60991">MSKAYEERQVNGHCKKRSNSCSSKVSTKPKNGIRTVDKTPGKKKVVERRKIVYFDEMSEDSSSASQSSDAEADSDDSTNSEGSDEESDCSTSSFEIIEPTKKRSRSSSKENEQKRTPRKDSSQGSQEEEGEGEEYSVEEILDMKLDNNGKPWFFIKWWNYGSDDNTWEPIENLSKCQEMVDEFLERRKRMKAQEARMAKGISGKRKRMKTTGLSKTDHLVDEQSMMKAIGVKPSDELVEKKNMMKKIAIEIKSGDELVEKKNMMKTIGAKSGEEFGEKKNMTKTIGAKSGEEFVEKKNMMKTIGAKSGEEFVEKQSTMRAPGLKVMNLKDYSTKENLCKKDAHEPANGLSSSFLQKCGYTSAKLQPTVKLNKIEPTPPPSTTKCNGNVEDSTSAQQSQQTLEIATIPQEPSIPYKVNPDIVELSIPNDFTRIFYHGSLYYFKIINGDKSDFLLIDYTKPLTEEDADDYYKCVVTEDLTGKEVKLVYGATKSVDGDTFCLVQFEGYSYIEVIPPENLFQKYPAFRRFFEVHCPHLFATDS</sequence>
<evidence type="ECO:0000256" key="1">
    <source>
        <dbReference type="ARBA" id="ARBA00004123"/>
    </source>
</evidence>
<accession>A0ABP1PKX6</accession>
<proteinExistence type="predicted"/>
<keyword evidence="6" id="KW-1185">Reference proteome</keyword>
<name>A0ABP1PKX6_9HEXA</name>
<feature type="compositionally biased region" description="Polar residues" evidence="3">
    <location>
        <begin position="381"/>
        <end position="399"/>
    </location>
</feature>
<feature type="region of interest" description="Disordered" evidence="3">
    <location>
        <begin position="1"/>
        <end position="135"/>
    </location>
</feature>
<organism evidence="5 6">
    <name type="scientific">Orchesella dallaii</name>
    <dbReference type="NCBI Taxonomy" id="48710"/>
    <lineage>
        <taxon>Eukaryota</taxon>
        <taxon>Metazoa</taxon>
        <taxon>Ecdysozoa</taxon>
        <taxon>Arthropoda</taxon>
        <taxon>Hexapoda</taxon>
        <taxon>Collembola</taxon>
        <taxon>Entomobryomorpha</taxon>
        <taxon>Entomobryoidea</taxon>
        <taxon>Orchesellidae</taxon>
        <taxon>Orchesellinae</taxon>
        <taxon>Orchesella</taxon>
    </lineage>
</organism>
<feature type="domain" description="Chromo" evidence="4">
    <location>
        <begin position="135"/>
        <end position="195"/>
    </location>
</feature>
<evidence type="ECO:0000256" key="3">
    <source>
        <dbReference type="SAM" id="MobiDB-lite"/>
    </source>
</evidence>
<dbReference type="Gene3D" id="2.40.50.40">
    <property type="match status" value="1"/>
</dbReference>
<comment type="subcellular location">
    <subcellularLocation>
        <location evidence="1">Nucleus</location>
    </subcellularLocation>
</comment>
<dbReference type="InterPro" id="IPR051219">
    <property type="entry name" value="Heterochromatin_chromo-domain"/>
</dbReference>
<feature type="compositionally biased region" description="Polar residues" evidence="3">
    <location>
        <begin position="19"/>
        <end position="29"/>
    </location>
</feature>
<dbReference type="InterPro" id="IPR016197">
    <property type="entry name" value="Chromo-like_dom_sf"/>
</dbReference>
<dbReference type="Pfam" id="PF00385">
    <property type="entry name" value="Chromo"/>
    <property type="match status" value="1"/>
</dbReference>
<feature type="compositionally biased region" description="Acidic residues" evidence="3">
    <location>
        <begin position="70"/>
        <end position="88"/>
    </location>
</feature>
<dbReference type="PROSITE" id="PS00598">
    <property type="entry name" value="CHROMO_1"/>
    <property type="match status" value="1"/>
</dbReference>
<feature type="compositionally biased region" description="Basic and acidic residues" evidence="3">
    <location>
        <begin position="1"/>
        <end position="10"/>
    </location>
</feature>
<reference evidence="5 6" key="1">
    <citation type="submission" date="2024-08" db="EMBL/GenBank/DDBJ databases">
        <authorList>
            <person name="Cucini C."/>
            <person name="Frati F."/>
        </authorList>
    </citation>
    <scope>NUCLEOTIDE SEQUENCE [LARGE SCALE GENOMIC DNA]</scope>
</reference>
<dbReference type="SUPFAM" id="SSF54160">
    <property type="entry name" value="Chromo domain-like"/>
    <property type="match status" value="1"/>
</dbReference>
<evidence type="ECO:0000313" key="5">
    <source>
        <dbReference type="EMBL" id="CAL8070303.1"/>
    </source>
</evidence>
<dbReference type="PROSITE" id="PS50013">
    <property type="entry name" value="CHROMO_2"/>
    <property type="match status" value="1"/>
</dbReference>
<comment type="caution">
    <text evidence="5">The sequence shown here is derived from an EMBL/GenBank/DDBJ whole genome shotgun (WGS) entry which is preliminary data.</text>
</comment>
<feature type="compositionally biased region" description="Acidic residues" evidence="3">
    <location>
        <begin position="126"/>
        <end position="135"/>
    </location>
</feature>
<evidence type="ECO:0000259" key="4">
    <source>
        <dbReference type="PROSITE" id="PS50013"/>
    </source>
</evidence>
<dbReference type="InterPro" id="IPR023780">
    <property type="entry name" value="Chromo_domain"/>
</dbReference>